<dbReference type="Proteomes" id="UP000018144">
    <property type="component" value="Unassembled WGS sequence"/>
</dbReference>
<gene>
    <name evidence="1" type="ORF">PCON_08947</name>
</gene>
<evidence type="ECO:0000313" key="2">
    <source>
        <dbReference type="Proteomes" id="UP000018144"/>
    </source>
</evidence>
<accession>U4LMP0</accession>
<sequence>MQLCIHWRASYERRTWAVGSVIQLWNTAQILERCDSLSFLLAVAYGPSPDAFPSAYELKCGKKREVKSVRWRRAELHVLAGGHCRLLKRFICQRWQRDSILAVFLSISFCRKS</sequence>
<proteinExistence type="predicted"/>
<reference evidence="1 2" key="1">
    <citation type="journal article" date="2013" name="PLoS Genet.">
        <title>The genome and development-dependent transcriptomes of Pyronema confluens: a window into fungal evolution.</title>
        <authorList>
            <person name="Traeger S."/>
            <person name="Altegoer F."/>
            <person name="Freitag M."/>
            <person name="Gabaldon T."/>
            <person name="Kempken F."/>
            <person name="Kumar A."/>
            <person name="Marcet-Houben M."/>
            <person name="Poggeler S."/>
            <person name="Stajich J.E."/>
            <person name="Nowrousian M."/>
        </authorList>
    </citation>
    <scope>NUCLEOTIDE SEQUENCE [LARGE SCALE GENOMIC DNA]</scope>
    <source>
        <strain evidence="2">CBS 100304</strain>
        <tissue evidence="1">Vegetative mycelium</tissue>
    </source>
</reference>
<keyword evidence="2" id="KW-1185">Reference proteome</keyword>
<evidence type="ECO:0000313" key="1">
    <source>
        <dbReference type="EMBL" id="CCX30610.1"/>
    </source>
</evidence>
<protein>
    <submittedName>
        <fullName evidence="1">Uncharacterized protein</fullName>
    </submittedName>
</protein>
<name>U4LMP0_PYROM</name>
<dbReference type="EMBL" id="HF935459">
    <property type="protein sequence ID" value="CCX30610.1"/>
    <property type="molecule type" value="Genomic_DNA"/>
</dbReference>
<dbReference type="AlphaFoldDB" id="U4LMP0"/>
<organism evidence="1 2">
    <name type="scientific">Pyronema omphalodes (strain CBS 100304)</name>
    <name type="common">Pyronema confluens</name>
    <dbReference type="NCBI Taxonomy" id="1076935"/>
    <lineage>
        <taxon>Eukaryota</taxon>
        <taxon>Fungi</taxon>
        <taxon>Dikarya</taxon>
        <taxon>Ascomycota</taxon>
        <taxon>Pezizomycotina</taxon>
        <taxon>Pezizomycetes</taxon>
        <taxon>Pezizales</taxon>
        <taxon>Pyronemataceae</taxon>
        <taxon>Pyronema</taxon>
    </lineage>
</organism>